<gene>
    <name evidence="2" type="ORF">LCGC14_2081850</name>
</gene>
<evidence type="ECO:0000313" key="2">
    <source>
        <dbReference type="EMBL" id="KKL72745.1"/>
    </source>
</evidence>
<dbReference type="GO" id="GO:0000272">
    <property type="term" value="P:polysaccharide catabolic process"/>
    <property type="evidence" value="ECO:0007669"/>
    <property type="project" value="InterPro"/>
</dbReference>
<dbReference type="InterPro" id="IPR018247">
    <property type="entry name" value="EF_Hand_1_Ca_BS"/>
</dbReference>
<dbReference type="Pfam" id="PF00404">
    <property type="entry name" value="Dockerin_1"/>
    <property type="match status" value="1"/>
</dbReference>
<dbReference type="InterPro" id="IPR036439">
    <property type="entry name" value="Dockerin_dom_sf"/>
</dbReference>
<feature type="transmembrane region" description="Helical" evidence="1">
    <location>
        <begin position="131"/>
        <end position="149"/>
    </location>
</feature>
<keyword evidence="1" id="KW-0812">Transmembrane</keyword>
<dbReference type="AlphaFoldDB" id="A0A0F9GTR3"/>
<dbReference type="PROSITE" id="PS00018">
    <property type="entry name" value="EF_HAND_1"/>
    <property type="match status" value="1"/>
</dbReference>
<dbReference type="InterPro" id="IPR013424">
    <property type="entry name" value="Ice-binding_C"/>
</dbReference>
<dbReference type="InterPro" id="IPR002105">
    <property type="entry name" value="Dockerin_1_rpt"/>
</dbReference>
<organism evidence="2">
    <name type="scientific">marine sediment metagenome</name>
    <dbReference type="NCBI Taxonomy" id="412755"/>
    <lineage>
        <taxon>unclassified sequences</taxon>
        <taxon>metagenomes</taxon>
        <taxon>ecological metagenomes</taxon>
    </lineage>
</organism>
<dbReference type="Gene3D" id="1.10.1330.10">
    <property type="entry name" value="Dockerin domain"/>
    <property type="match status" value="1"/>
</dbReference>
<evidence type="ECO:0008006" key="3">
    <source>
        <dbReference type="Google" id="ProtNLM"/>
    </source>
</evidence>
<name>A0A0F9GTR3_9ZZZZ</name>
<comment type="caution">
    <text evidence="2">The sequence shown here is derived from an EMBL/GenBank/DDBJ whole genome shotgun (WGS) entry which is preliminary data.</text>
</comment>
<keyword evidence="1" id="KW-0472">Membrane</keyword>
<protein>
    <recommendedName>
        <fullName evidence="3">PEP-CTERM protein-sorting domain-containing protein</fullName>
    </recommendedName>
</protein>
<sequence>MTRFVLTAKPWLLGVTLALALAFGISSAGLAQIYPGSGDVNDDGQLTVTDGLLIAQHVEGLTTVDTSAADVDGDGYVGGNDLTIIITNWGMTGASREQGDLTGDGTVGGPDYTEVIAYWGSGTPPLEPPSIIPEPATLGLLLIGGLTLLRRRRSS</sequence>
<dbReference type="CDD" id="cd14256">
    <property type="entry name" value="Dockerin_I"/>
    <property type="match status" value="1"/>
</dbReference>
<dbReference type="NCBIfam" id="TIGR02595">
    <property type="entry name" value="PEP_CTERM"/>
    <property type="match status" value="1"/>
</dbReference>
<dbReference type="EMBL" id="LAZR01025177">
    <property type="protein sequence ID" value="KKL72745.1"/>
    <property type="molecule type" value="Genomic_DNA"/>
</dbReference>
<proteinExistence type="predicted"/>
<accession>A0A0F9GTR3</accession>
<reference evidence="2" key="1">
    <citation type="journal article" date="2015" name="Nature">
        <title>Complex archaea that bridge the gap between prokaryotes and eukaryotes.</title>
        <authorList>
            <person name="Spang A."/>
            <person name="Saw J.H."/>
            <person name="Jorgensen S.L."/>
            <person name="Zaremba-Niedzwiedzka K."/>
            <person name="Martijn J."/>
            <person name="Lind A.E."/>
            <person name="van Eijk R."/>
            <person name="Schleper C."/>
            <person name="Guy L."/>
            <person name="Ettema T.J."/>
        </authorList>
    </citation>
    <scope>NUCLEOTIDE SEQUENCE</scope>
</reference>
<dbReference type="GO" id="GO:0004553">
    <property type="term" value="F:hydrolase activity, hydrolyzing O-glycosyl compounds"/>
    <property type="evidence" value="ECO:0007669"/>
    <property type="project" value="InterPro"/>
</dbReference>
<dbReference type="SUPFAM" id="SSF63446">
    <property type="entry name" value="Type I dockerin domain"/>
    <property type="match status" value="1"/>
</dbReference>
<evidence type="ECO:0000256" key="1">
    <source>
        <dbReference type="SAM" id="Phobius"/>
    </source>
</evidence>
<keyword evidence="1" id="KW-1133">Transmembrane helix</keyword>